<dbReference type="PROSITE" id="PS50110">
    <property type="entry name" value="RESPONSE_REGULATORY"/>
    <property type="match status" value="1"/>
</dbReference>
<accession>A0A1X7EK77</accession>
<feature type="domain" description="OmpR/PhoB-type" evidence="9">
    <location>
        <begin position="125"/>
        <end position="222"/>
    </location>
</feature>
<protein>
    <submittedName>
        <fullName evidence="10">DNA-binding response regulator, OmpR family, contains REC and winged-helix (WHTH) domain</fullName>
    </submittedName>
</protein>
<keyword evidence="2" id="KW-0902">Two-component regulatory system</keyword>
<feature type="DNA-binding region" description="OmpR/PhoB-type" evidence="7">
    <location>
        <begin position="125"/>
        <end position="222"/>
    </location>
</feature>
<dbReference type="CDD" id="cd00383">
    <property type="entry name" value="trans_reg_C"/>
    <property type="match status" value="1"/>
</dbReference>
<feature type="domain" description="Response regulatory" evidence="8">
    <location>
        <begin position="4"/>
        <end position="118"/>
    </location>
</feature>
<dbReference type="InterPro" id="IPR016032">
    <property type="entry name" value="Sig_transdc_resp-reg_C-effctor"/>
</dbReference>
<dbReference type="PANTHER" id="PTHR48111">
    <property type="entry name" value="REGULATOR OF RPOS"/>
    <property type="match status" value="1"/>
</dbReference>
<keyword evidence="11" id="KW-1185">Reference proteome</keyword>
<dbReference type="PANTHER" id="PTHR48111:SF22">
    <property type="entry name" value="REGULATOR OF RPOS"/>
    <property type="match status" value="1"/>
</dbReference>
<organism evidence="10 11">
    <name type="scientific">Desulfovibrio gilichinskyi</name>
    <dbReference type="NCBI Taxonomy" id="1519643"/>
    <lineage>
        <taxon>Bacteria</taxon>
        <taxon>Pseudomonadati</taxon>
        <taxon>Thermodesulfobacteriota</taxon>
        <taxon>Desulfovibrionia</taxon>
        <taxon>Desulfovibrionales</taxon>
        <taxon>Desulfovibrionaceae</taxon>
        <taxon>Desulfovibrio</taxon>
    </lineage>
</organism>
<dbReference type="Gene3D" id="3.40.50.2300">
    <property type="match status" value="1"/>
</dbReference>
<keyword evidence="1 6" id="KW-0597">Phosphoprotein</keyword>
<dbReference type="Pfam" id="PF00072">
    <property type="entry name" value="Response_reg"/>
    <property type="match status" value="1"/>
</dbReference>
<name>A0A1X7EK77_9BACT</name>
<evidence type="ECO:0000256" key="6">
    <source>
        <dbReference type="PROSITE-ProRule" id="PRU00169"/>
    </source>
</evidence>
<dbReference type="Proteomes" id="UP000192906">
    <property type="component" value="Unassembled WGS sequence"/>
</dbReference>
<dbReference type="InterPro" id="IPR001789">
    <property type="entry name" value="Sig_transdc_resp-reg_receiver"/>
</dbReference>
<keyword evidence="3" id="KW-0805">Transcription regulation</keyword>
<dbReference type="SMART" id="SM00862">
    <property type="entry name" value="Trans_reg_C"/>
    <property type="match status" value="1"/>
</dbReference>
<dbReference type="GO" id="GO:0005829">
    <property type="term" value="C:cytosol"/>
    <property type="evidence" value="ECO:0007669"/>
    <property type="project" value="TreeGrafter"/>
</dbReference>
<evidence type="ECO:0000256" key="3">
    <source>
        <dbReference type="ARBA" id="ARBA00023015"/>
    </source>
</evidence>
<sequence>MGIAVLLVEDDYDLAAAVVGSLELEGFICDHAANGPHGYELASTNTYDVLLLDVMLPGLSGIGVCEKLRKDGVTTPILMLTARDTLDDKISGFNAGTDDYLTKPFNMEELLLRIRALSKRFSRQSRKLSVVDLEMNLDTHEAIRSGNPIQLTPTEWKLLEVLAVHSPKVVSRVQLEQTVWGDSIPSQSLLKVYLNKLRKKVDIPALPPIIQTLPGVGVVLKLVDDHEE</sequence>
<proteinExistence type="predicted"/>
<evidence type="ECO:0000259" key="9">
    <source>
        <dbReference type="PROSITE" id="PS51755"/>
    </source>
</evidence>
<dbReference type="RefSeq" id="WP_212637027.1">
    <property type="nucleotide sequence ID" value="NZ_FWZU01000005.1"/>
</dbReference>
<evidence type="ECO:0000313" key="10">
    <source>
        <dbReference type="EMBL" id="SMF35368.1"/>
    </source>
</evidence>
<dbReference type="SUPFAM" id="SSF52172">
    <property type="entry name" value="CheY-like"/>
    <property type="match status" value="1"/>
</dbReference>
<dbReference type="STRING" id="1519643.SAMN06295933_3074"/>
<keyword evidence="4 7" id="KW-0238">DNA-binding</keyword>
<feature type="modified residue" description="4-aspartylphosphate" evidence="6">
    <location>
        <position position="53"/>
    </location>
</feature>
<dbReference type="GO" id="GO:0000976">
    <property type="term" value="F:transcription cis-regulatory region binding"/>
    <property type="evidence" value="ECO:0007669"/>
    <property type="project" value="TreeGrafter"/>
</dbReference>
<dbReference type="GO" id="GO:0000156">
    <property type="term" value="F:phosphorelay response regulator activity"/>
    <property type="evidence" value="ECO:0007669"/>
    <property type="project" value="TreeGrafter"/>
</dbReference>
<gene>
    <name evidence="10" type="ORF">SAMN06295933_3074</name>
</gene>
<keyword evidence="5" id="KW-0804">Transcription</keyword>
<dbReference type="PROSITE" id="PS51755">
    <property type="entry name" value="OMPR_PHOB"/>
    <property type="match status" value="1"/>
</dbReference>
<dbReference type="GO" id="GO:0006355">
    <property type="term" value="P:regulation of DNA-templated transcription"/>
    <property type="evidence" value="ECO:0007669"/>
    <property type="project" value="InterPro"/>
</dbReference>
<evidence type="ECO:0000256" key="1">
    <source>
        <dbReference type="ARBA" id="ARBA00022553"/>
    </source>
</evidence>
<evidence type="ECO:0000256" key="4">
    <source>
        <dbReference type="ARBA" id="ARBA00023125"/>
    </source>
</evidence>
<evidence type="ECO:0000259" key="8">
    <source>
        <dbReference type="PROSITE" id="PS50110"/>
    </source>
</evidence>
<dbReference type="InterPro" id="IPR001867">
    <property type="entry name" value="OmpR/PhoB-type_DNA-bd"/>
</dbReference>
<reference evidence="11" key="1">
    <citation type="submission" date="2017-04" db="EMBL/GenBank/DDBJ databases">
        <authorList>
            <person name="Varghese N."/>
            <person name="Submissions S."/>
        </authorList>
    </citation>
    <scope>NUCLEOTIDE SEQUENCE [LARGE SCALE GENOMIC DNA]</scope>
    <source>
        <strain evidence="11">K3S</strain>
    </source>
</reference>
<evidence type="ECO:0000256" key="7">
    <source>
        <dbReference type="PROSITE-ProRule" id="PRU01091"/>
    </source>
</evidence>
<dbReference type="EMBL" id="FWZU01000005">
    <property type="protein sequence ID" value="SMF35368.1"/>
    <property type="molecule type" value="Genomic_DNA"/>
</dbReference>
<dbReference type="CDD" id="cd17624">
    <property type="entry name" value="REC_OmpR_PmrA-like"/>
    <property type="match status" value="1"/>
</dbReference>
<dbReference type="Gene3D" id="6.10.250.690">
    <property type="match status" value="1"/>
</dbReference>
<dbReference type="AlphaFoldDB" id="A0A1X7EK77"/>
<dbReference type="Gene3D" id="1.10.10.10">
    <property type="entry name" value="Winged helix-like DNA-binding domain superfamily/Winged helix DNA-binding domain"/>
    <property type="match status" value="1"/>
</dbReference>
<evidence type="ECO:0000256" key="2">
    <source>
        <dbReference type="ARBA" id="ARBA00023012"/>
    </source>
</evidence>
<dbReference type="Pfam" id="PF00486">
    <property type="entry name" value="Trans_reg_C"/>
    <property type="match status" value="1"/>
</dbReference>
<dbReference type="InterPro" id="IPR036388">
    <property type="entry name" value="WH-like_DNA-bd_sf"/>
</dbReference>
<dbReference type="InterPro" id="IPR039420">
    <property type="entry name" value="WalR-like"/>
</dbReference>
<dbReference type="GO" id="GO:0032993">
    <property type="term" value="C:protein-DNA complex"/>
    <property type="evidence" value="ECO:0007669"/>
    <property type="project" value="TreeGrafter"/>
</dbReference>
<dbReference type="InterPro" id="IPR011006">
    <property type="entry name" value="CheY-like_superfamily"/>
</dbReference>
<dbReference type="SUPFAM" id="SSF46894">
    <property type="entry name" value="C-terminal effector domain of the bipartite response regulators"/>
    <property type="match status" value="1"/>
</dbReference>
<dbReference type="SMART" id="SM00448">
    <property type="entry name" value="REC"/>
    <property type="match status" value="1"/>
</dbReference>
<evidence type="ECO:0000256" key="5">
    <source>
        <dbReference type="ARBA" id="ARBA00023163"/>
    </source>
</evidence>
<evidence type="ECO:0000313" key="11">
    <source>
        <dbReference type="Proteomes" id="UP000192906"/>
    </source>
</evidence>